<sequence length="85" mass="10027">MFLIRLCTVVTHYVKPDTIRLLWAVHEKEDRNSLQTSTLKWHGKKWSLMKSVHLISPPAIRKPKETNVKHWDIKLDNVRAITVQT</sequence>
<gene>
    <name evidence="1" type="ORF">LSTR_LSTR016655</name>
</gene>
<proteinExistence type="predicted"/>
<dbReference type="EMBL" id="QKKF02030568">
    <property type="protein sequence ID" value="RZF34712.1"/>
    <property type="molecule type" value="Genomic_DNA"/>
</dbReference>
<dbReference type="AlphaFoldDB" id="A0A482WNC2"/>
<keyword evidence="2" id="KW-1185">Reference proteome</keyword>
<evidence type="ECO:0000313" key="1">
    <source>
        <dbReference type="EMBL" id="RZF34712.1"/>
    </source>
</evidence>
<reference evidence="1 2" key="1">
    <citation type="journal article" date="2017" name="Gigascience">
        <title>Genome sequence of the small brown planthopper, Laodelphax striatellus.</title>
        <authorList>
            <person name="Zhu J."/>
            <person name="Jiang F."/>
            <person name="Wang X."/>
            <person name="Yang P."/>
            <person name="Bao Y."/>
            <person name="Zhao W."/>
            <person name="Wang W."/>
            <person name="Lu H."/>
            <person name="Wang Q."/>
            <person name="Cui N."/>
            <person name="Li J."/>
            <person name="Chen X."/>
            <person name="Luo L."/>
            <person name="Yu J."/>
            <person name="Kang L."/>
            <person name="Cui F."/>
        </authorList>
    </citation>
    <scope>NUCLEOTIDE SEQUENCE [LARGE SCALE GENOMIC DNA]</scope>
    <source>
        <strain evidence="1">Lst14</strain>
    </source>
</reference>
<comment type="caution">
    <text evidence="1">The sequence shown here is derived from an EMBL/GenBank/DDBJ whole genome shotgun (WGS) entry which is preliminary data.</text>
</comment>
<dbReference type="OrthoDB" id="10003276at2759"/>
<organism evidence="1 2">
    <name type="scientific">Laodelphax striatellus</name>
    <name type="common">Small brown planthopper</name>
    <name type="synonym">Delphax striatella</name>
    <dbReference type="NCBI Taxonomy" id="195883"/>
    <lineage>
        <taxon>Eukaryota</taxon>
        <taxon>Metazoa</taxon>
        <taxon>Ecdysozoa</taxon>
        <taxon>Arthropoda</taxon>
        <taxon>Hexapoda</taxon>
        <taxon>Insecta</taxon>
        <taxon>Pterygota</taxon>
        <taxon>Neoptera</taxon>
        <taxon>Paraneoptera</taxon>
        <taxon>Hemiptera</taxon>
        <taxon>Auchenorrhyncha</taxon>
        <taxon>Fulgoroidea</taxon>
        <taxon>Delphacidae</taxon>
        <taxon>Criomorphinae</taxon>
        <taxon>Laodelphax</taxon>
    </lineage>
</organism>
<evidence type="ECO:0000313" key="2">
    <source>
        <dbReference type="Proteomes" id="UP000291343"/>
    </source>
</evidence>
<dbReference type="InParanoid" id="A0A482WNC2"/>
<name>A0A482WNC2_LAOST</name>
<accession>A0A482WNC2</accession>
<dbReference type="Proteomes" id="UP000291343">
    <property type="component" value="Unassembled WGS sequence"/>
</dbReference>
<protein>
    <submittedName>
        <fullName evidence="1">Uncharacterized protein</fullName>
    </submittedName>
</protein>